<feature type="region of interest" description="Disordered" evidence="1">
    <location>
        <begin position="215"/>
        <end position="238"/>
    </location>
</feature>
<dbReference type="GeneID" id="30171940"/>
<proteinExistence type="predicted"/>
<dbReference type="EMBL" id="CP144525">
    <property type="protein sequence ID" value="WWC71569.1"/>
    <property type="molecule type" value="Genomic_DNA"/>
</dbReference>
<reference evidence="3" key="2">
    <citation type="submission" date="2013-07" db="EMBL/GenBank/DDBJ databases">
        <authorList>
            <consortium name="The Broad Institute Genome Sequencing Platform"/>
            <person name="Cuomo C."/>
            <person name="Litvintseva A."/>
            <person name="Chen Y."/>
            <person name="Heitman J."/>
            <person name="Sun S."/>
            <person name="Springer D."/>
            <person name="Dromer F."/>
            <person name="Young S.K."/>
            <person name="Zeng Q."/>
            <person name="Gargeya S."/>
            <person name="Fitzgerald M."/>
            <person name="Abouelleil A."/>
            <person name="Alvarado L."/>
            <person name="Berlin A.M."/>
            <person name="Chapman S.B."/>
            <person name="Dewar J."/>
            <person name="Goldberg J."/>
            <person name="Griggs A."/>
            <person name="Gujja S."/>
            <person name="Hansen M."/>
            <person name="Howarth C."/>
            <person name="Imamovic A."/>
            <person name="Larimer J."/>
            <person name="McCowan C."/>
            <person name="Murphy C."/>
            <person name="Pearson M."/>
            <person name="Priest M."/>
            <person name="Roberts A."/>
            <person name="Saif S."/>
            <person name="Shea T."/>
            <person name="Sykes S."/>
            <person name="Wortman J."/>
            <person name="Nusbaum C."/>
            <person name="Birren B."/>
        </authorList>
    </citation>
    <scope>NUCLEOTIDE SEQUENCE</scope>
    <source>
        <strain evidence="3">CBS 10737</strain>
    </source>
</reference>
<dbReference type="KEGG" id="kpin:30171940"/>
<evidence type="ECO:0000256" key="1">
    <source>
        <dbReference type="SAM" id="MobiDB-lite"/>
    </source>
</evidence>
<evidence type="ECO:0000313" key="4">
    <source>
        <dbReference type="Proteomes" id="UP000094020"/>
    </source>
</evidence>
<reference evidence="2" key="3">
    <citation type="submission" date="2016-07" db="EMBL/GenBank/DDBJ databases">
        <title>Evolution of pathogenesis and genome organization in the Tremellales.</title>
        <authorList>
            <person name="Cuomo C."/>
            <person name="Litvintseva A."/>
            <person name="Heitman J."/>
            <person name="Chen Y."/>
            <person name="Sun S."/>
            <person name="Springer D."/>
            <person name="Dromer F."/>
            <person name="Young S."/>
            <person name="Zeng Q."/>
            <person name="Chapman S."/>
            <person name="Gujja S."/>
            <person name="Saif S."/>
            <person name="Birren B."/>
        </authorList>
    </citation>
    <scope>NUCLEOTIDE SEQUENCE</scope>
    <source>
        <strain evidence="2">CBS 10737</strain>
    </source>
</reference>
<protein>
    <submittedName>
        <fullName evidence="2">Uncharacterized protein</fullName>
    </submittedName>
</protein>
<dbReference type="EMBL" id="KI894010">
    <property type="protein sequence ID" value="OCF50252.1"/>
    <property type="molecule type" value="Genomic_DNA"/>
</dbReference>
<evidence type="ECO:0000313" key="2">
    <source>
        <dbReference type="EMBL" id="OCF50252.1"/>
    </source>
</evidence>
<organism evidence="2">
    <name type="scientific">Kwoniella pini CBS 10737</name>
    <dbReference type="NCBI Taxonomy" id="1296096"/>
    <lineage>
        <taxon>Eukaryota</taxon>
        <taxon>Fungi</taxon>
        <taxon>Dikarya</taxon>
        <taxon>Basidiomycota</taxon>
        <taxon>Agaricomycotina</taxon>
        <taxon>Tremellomycetes</taxon>
        <taxon>Tremellales</taxon>
        <taxon>Cryptococcaceae</taxon>
        <taxon>Kwoniella</taxon>
    </lineage>
</organism>
<dbReference type="Proteomes" id="UP000094020">
    <property type="component" value="Chromosome 7"/>
</dbReference>
<name>A0A1B9I400_9TREE</name>
<reference evidence="2" key="1">
    <citation type="submission" date="2013-07" db="EMBL/GenBank/DDBJ databases">
        <title>The Genome Sequence of Cryptococcus pinus CBS10737.</title>
        <authorList>
            <consortium name="The Broad Institute Genome Sequencing Platform"/>
            <person name="Cuomo C."/>
            <person name="Litvintseva A."/>
            <person name="Chen Y."/>
            <person name="Heitman J."/>
            <person name="Sun S."/>
            <person name="Springer D."/>
            <person name="Dromer F."/>
            <person name="Young S.K."/>
            <person name="Zeng Q."/>
            <person name="Gargeya S."/>
            <person name="Fitzgerald M."/>
            <person name="Abouelleil A."/>
            <person name="Alvarado L."/>
            <person name="Berlin A.M."/>
            <person name="Chapman S.B."/>
            <person name="Dewar J."/>
            <person name="Goldberg J."/>
            <person name="Griggs A."/>
            <person name="Gujja S."/>
            <person name="Hansen M."/>
            <person name="Howarth C."/>
            <person name="Imamovic A."/>
            <person name="Larimer J."/>
            <person name="McCowan C."/>
            <person name="Murphy C."/>
            <person name="Pearson M."/>
            <person name="Priest M."/>
            <person name="Roberts A."/>
            <person name="Saif S."/>
            <person name="Shea T."/>
            <person name="Sykes S."/>
            <person name="Wortman J."/>
            <person name="Nusbaum C."/>
            <person name="Birren B."/>
        </authorList>
    </citation>
    <scope>NUCLEOTIDE SEQUENCE [LARGE SCALE GENOMIC DNA]</scope>
    <source>
        <strain evidence="2">CBS 10737</strain>
    </source>
</reference>
<dbReference type="RefSeq" id="XP_019011471.1">
    <property type="nucleotide sequence ID" value="XM_019155317.1"/>
</dbReference>
<accession>A0A1B9I400</accession>
<dbReference type="OrthoDB" id="10510894at2759"/>
<sequence length="289" mass="33258">MSTQELVENTYLPGYRFVRYTLEPPRAYFQGETYRNFACTYLQIPSEPKEPVYYTHFEFDGIKISREDVCKAWAYGLNGAMFHDIVQISTKQASASDINSSIESSRAEISYREWYGCYRELEYAMALIHRWEKQGIILDNLQKPKRYTLHDLTLCQSRTTEHTKPQELTGLFIYAFKHIMELEKQGYADEFKSIFRTLPDCEPFEPFILPNVDDKSILPPPNETHSEPVSAGQGQDGSIQTKHVTWETVSTAKTMKSDTVDKVSVSSEDSSKSSVKKAVRSVTHLFKNL</sequence>
<dbReference type="AlphaFoldDB" id="A0A1B9I400"/>
<keyword evidence="4" id="KW-1185">Reference proteome</keyword>
<evidence type="ECO:0000313" key="3">
    <source>
        <dbReference type="EMBL" id="WWC71569.1"/>
    </source>
</evidence>
<gene>
    <name evidence="2" type="ORF">I206_03571</name>
    <name evidence="3" type="ORF">I206_105527</name>
</gene>
<reference evidence="3" key="4">
    <citation type="submission" date="2024-02" db="EMBL/GenBank/DDBJ databases">
        <title>Comparative genomics of Cryptococcus and Kwoniella reveals pathogenesis evolution and contrasting modes of karyotype evolution via chromosome fusion or intercentromeric recombination.</title>
        <authorList>
            <person name="Coelho M.A."/>
            <person name="David-Palma M."/>
            <person name="Shea T."/>
            <person name="Bowers K."/>
            <person name="McGinley-Smith S."/>
            <person name="Mohammad A.W."/>
            <person name="Gnirke A."/>
            <person name="Yurkov A.M."/>
            <person name="Nowrousian M."/>
            <person name="Sun S."/>
            <person name="Cuomo C.A."/>
            <person name="Heitman J."/>
        </authorList>
    </citation>
    <scope>NUCLEOTIDE SEQUENCE</scope>
    <source>
        <strain evidence="3">CBS 10737</strain>
    </source>
</reference>